<dbReference type="GO" id="GO:0030544">
    <property type="term" value="F:Hsp70 protein binding"/>
    <property type="evidence" value="ECO:0007669"/>
    <property type="project" value="TreeGrafter"/>
</dbReference>
<dbReference type="STRING" id="33114.A0A2G2V053"/>
<evidence type="ECO:0000313" key="1">
    <source>
        <dbReference type="EMBL" id="PHT26400.1"/>
    </source>
</evidence>
<dbReference type="Proteomes" id="UP000224567">
    <property type="component" value="Unassembled WGS sequence"/>
</dbReference>
<dbReference type="OrthoDB" id="10250354at2759"/>
<sequence>MAPGSEDAFKKVAKAFKYLSDDGSRRQYDETGYADKFVYSQYQHNVSGLRRRTWREYDDFDDDFYSDEIFRTFFGQNDDGGVFRRTYVYSARTAGADMRVELSPVARRLILDKLRSEEVIVIAPEFDQKYPLDSPARYYIEYHVIGYAWLHTHDRYFHCDGIAWLIDPNSSAFLRGSI</sequence>
<accession>A0A2G2V053</accession>
<protein>
    <recommendedName>
        <fullName evidence="3">J domain-containing protein</fullName>
    </recommendedName>
</protein>
<organism evidence="1 2">
    <name type="scientific">Capsicum baccatum</name>
    <name type="common">Peruvian pepper</name>
    <dbReference type="NCBI Taxonomy" id="33114"/>
    <lineage>
        <taxon>Eukaryota</taxon>
        <taxon>Viridiplantae</taxon>
        <taxon>Streptophyta</taxon>
        <taxon>Embryophyta</taxon>
        <taxon>Tracheophyta</taxon>
        <taxon>Spermatophyta</taxon>
        <taxon>Magnoliopsida</taxon>
        <taxon>eudicotyledons</taxon>
        <taxon>Gunneridae</taxon>
        <taxon>Pentapetalae</taxon>
        <taxon>asterids</taxon>
        <taxon>lamiids</taxon>
        <taxon>Solanales</taxon>
        <taxon>Solanaceae</taxon>
        <taxon>Solanoideae</taxon>
        <taxon>Capsiceae</taxon>
        <taxon>Capsicum</taxon>
    </lineage>
</organism>
<dbReference type="GO" id="GO:0071218">
    <property type="term" value="P:cellular response to misfolded protein"/>
    <property type="evidence" value="ECO:0007669"/>
    <property type="project" value="TreeGrafter"/>
</dbReference>
<dbReference type="GO" id="GO:0005789">
    <property type="term" value="C:endoplasmic reticulum membrane"/>
    <property type="evidence" value="ECO:0007669"/>
    <property type="project" value="TreeGrafter"/>
</dbReference>
<dbReference type="InterPro" id="IPR051100">
    <property type="entry name" value="DnaJ_subfamily_B/C"/>
</dbReference>
<dbReference type="InterPro" id="IPR036869">
    <property type="entry name" value="J_dom_sf"/>
</dbReference>
<proteinExistence type="predicted"/>
<evidence type="ECO:0008006" key="3">
    <source>
        <dbReference type="Google" id="ProtNLM"/>
    </source>
</evidence>
<gene>
    <name evidence="1" type="ORF">CQW23_33986</name>
</gene>
<dbReference type="PANTHER" id="PTHR43908:SF10">
    <property type="entry name" value="J DOMAIN-CONTAINING PROTEIN"/>
    <property type="match status" value="1"/>
</dbReference>
<dbReference type="EMBL" id="MLFT02000822">
    <property type="protein sequence ID" value="PHT26400.1"/>
    <property type="molecule type" value="Genomic_DNA"/>
</dbReference>
<keyword evidence="2" id="KW-1185">Reference proteome</keyword>
<reference evidence="2" key="2">
    <citation type="journal article" date="2017" name="J. Anim. Genet.">
        <title>Multiple reference genome sequences of hot pepper reveal the massive evolution of plant disease resistance genes by retroduplication.</title>
        <authorList>
            <person name="Kim S."/>
            <person name="Park J."/>
            <person name="Yeom S.-I."/>
            <person name="Kim Y.-M."/>
            <person name="Seo E."/>
            <person name="Kim K.-T."/>
            <person name="Kim M.-S."/>
            <person name="Lee J.M."/>
            <person name="Cheong K."/>
            <person name="Shin H.-S."/>
            <person name="Kim S.-B."/>
            <person name="Han K."/>
            <person name="Lee J."/>
            <person name="Park M."/>
            <person name="Lee H.-A."/>
            <person name="Lee H.-Y."/>
            <person name="Lee Y."/>
            <person name="Oh S."/>
            <person name="Lee J.H."/>
            <person name="Choi E."/>
            <person name="Choi E."/>
            <person name="Lee S.E."/>
            <person name="Jeon J."/>
            <person name="Kim H."/>
            <person name="Choi G."/>
            <person name="Song H."/>
            <person name="Lee J."/>
            <person name="Lee S.-C."/>
            <person name="Kwon J.-K."/>
            <person name="Lee H.-Y."/>
            <person name="Koo N."/>
            <person name="Hong Y."/>
            <person name="Kim R.W."/>
            <person name="Kang W.-H."/>
            <person name="Huh J.H."/>
            <person name="Kang B.-C."/>
            <person name="Yang T.-J."/>
            <person name="Lee Y.-H."/>
            <person name="Bennetzen J.L."/>
            <person name="Choi D."/>
        </authorList>
    </citation>
    <scope>NUCLEOTIDE SEQUENCE [LARGE SCALE GENOMIC DNA]</scope>
    <source>
        <strain evidence="2">cv. PBC81</strain>
    </source>
</reference>
<dbReference type="Gene3D" id="1.10.287.110">
    <property type="entry name" value="DnaJ domain"/>
    <property type="match status" value="1"/>
</dbReference>
<dbReference type="SUPFAM" id="SSF46565">
    <property type="entry name" value="Chaperone J-domain"/>
    <property type="match status" value="1"/>
</dbReference>
<dbReference type="AlphaFoldDB" id="A0A2G2V053"/>
<name>A0A2G2V053_CAPBA</name>
<evidence type="ECO:0000313" key="2">
    <source>
        <dbReference type="Proteomes" id="UP000224567"/>
    </source>
</evidence>
<comment type="caution">
    <text evidence="1">The sequence shown here is derived from an EMBL/GenBank/DDBJ whole genome shotgun (WGS) entry which is preliminary data.</text>
</comment>
<dbReference type="PANTHER" id="PTHR43908">
    <property type="entry name" value="AT29763P-RELATED"/>
    <property type="match status" value="1"/>
</dbReference>
<reference evidence="1 2" key="1">
    <citation type="journal article" date="2017" name="Genome Biol.">
        <title>New reference genome sequences of hot pepper reveal the massive evolution of plant disease-resistance genes by retroduplication.</title>
        <authorList>
            <person name="Kim S."/>
            <person name="Park J."/>
            <person name="Yeom S.I."/>
            <person name="Kim Y.M."/>
            <person name="Seo E."/>
            <person name="Kim K.T."/>
            <person name="Kim M.S."/>
            <person name="Lee J.M."/>
            <person name="Cheong K."/>
            <person name="Shin H.S."/>
            <person name="Kim S.B."/>
            <person name="Han K."/>
            <person name="Lee J."/>
            <person name="Park M."/>
            <person name="Lee H.A."/>
            <person name="Lee H.Y."/>
            <person name="Lee Y."/>
            <person name="Oh S."/>
            <person name="Lee J.H."/>
            <person name="Choi E."/>
            <person name="Choi E."/>
            <person name="Lee S.E."/>
            <person name="Jeon J."/>
            <person name="Kim H."/>
            <person name="Choi G."/>
            <person name="Song H."/>
            <person name="Lee J."/>
            <person name="Lee S.C."/>
            <person name="Kwon J.K."/>
            <person name="Lee H.Y."/>
            <person name="Koo N."/>
            <person name="Hong Y."/>
            <person name="Kim R.W."/>
            <person name="Kang W.H."/>
            <person name="Huh J.H."/>
            <person name="Kang B.C."/>
            <person name="Yang T.J."/>
            <person name="Lee Y.H."/>
            <person name="Bennetzen J.L."/>
            <person name="Choi D."/>
        </authorList>
    </citation>
    <scope>NUCLEOTIDE SEQUENCE [LARGE SCALE GENOMIC DNA]</scope>
    <source>
        <strain evidence="2">cv. PBC81</strain>
    </source>
</reference>